<gene>
    <name evidence="9" type="ORF">DW355_10060</name>
</gene>
<evidence type="ECO:0000256" key="4">
    <source>
        <dbReference type="ARBA" id="ARBA00022827"/>
    </source>
</evidence>
<evidence type="ECO:0000313" key="10">
    <source>
        <dbReference type="Proteomes" id="UP000292939"/>
    </source>
</evidence>
<proteinExistence type="inferred from homology"/>
<dbReference type="InterPro" id="IPR050641">
    <property type="entry name" value="RIFMO-like"/>
</dbReference>
<dbReference type="CDD" id="cd02979">
    <property type="entry name" value="PHOX_C"/>
    <property type="match status" value="1"/>
</dbReference>
<dbReference type="Pfam" id="PF01494">
    <property type="entry name" value="FAD_binding_3"/>
    <property type="match status" value="1"/>
</dbReference>
<dbReference type="PANTHER" id="PTHR43004:SF19">
    <property type="entry name" value="BINDING MONOOXYGENASE, PUTATIVE (JCVI)-RELATED"/>
    <property type="match status" value="1"/>
</dbReference>
<dbReference type="Gene3D" id="3.50.50.60">
    <property type="entry name" value="FAD/NAD(P)-binding domain"/>
    <property type="match status" value="1"/>
</dbReference>
<dbReference type="AlphaFoldDB" id="A0A4P6ULW1"/>
<comment type="cofactor">
    <cofactor evidence="1">
        <name>FAD</name>
        <dbReference type="ChEBI" id="CHEBI:57692"/>
    </cofactor>
</comment>
<evidence type="ECO:0000259" key="8">
    <source>
        <dbReference type="Pfam" id="PF07976"/>
    </source>
</evidence>
<keyword evidence="3" id="KW-0285">Flavoprotein</keyword>
<feature type="region of interest" description="Disordered" evidence="6">
    <location>
        <begin position="414"/>
        <end position="436"/>
    </location>
</feature>
<dbReference type="NCBIfam" id="NF006144">
    <property type="entry name" value="PRK08294.1"/>
    <property type="match status" value="1"/>
</dbReference>
<dbReference type="RefSeq" id="WP_131279788.1">
    <property type="nucleotide sequence ID" value="NZ_CP031395.1"/>
</dbReference>
<dbReference type="InterPro" id="IPR036249">
    <property type="entry name" value="Thioredoxin-like_sf"/>
</dbReference>
<dbReference type="GO" id="GO:0071949">
    <property type="term" value="F:FAD binding"/>
    <property type="evidence" value="ECO:0007669"/>
    <property type="project" value="InterPro"/>
</dbReference>
<dbReference type="InterPro" id="IPR036188">
    <property type="entry name" value="FAD/NAD-bd_sf"/>
</dbReference>
<sequence length="652" mass="72087">MQFHLDGFRAGDPHIHPASPLALPHTEAVPAQVDVLIVGCGPAGLTLATQLAAFADIRTAIVEQKEGPLEKGQADGIACRTMEMFEAFNFSERVLKESCWINEVTFWKPDAQRPDHIVRHGRVQDTEDGLSEFPHVVLNQARVHDFYLETMRHSPSRLEPHYGRKLVDVTVDPAAADYPVTVTLERVDAAHAGQREMVRARYVVGCDGARSATRAAIGRELVGEAAHQAWGVMDVLPVTDFPDIRHKVAIQSHEGSLMIIPREGGHLVRFYVEMDKLGEDERVAQKQITVEHLIGAAQRIFQPHRLDVKEVAWWSVYEIGHRICNKYDDVPAGREAAQLPRVFIAGDACHTHSPKAGQGMNFSMQDTFNLGWKLAAVLRGLCPPSLLHSYNAERQTVGQQLIDFDREWAAMISEKPASEEAAPDTGGGSGKGGGVDPKEFQKYFEQHLRFTAGMGTKYKPSLLCGDDAHQSLATGFEVGTRFHSAEVLRITDAKVVHLGHAGKADGRWRLYAFGGQNDAVDDKSGVRALCRFLETSPDSPVRRYTPSGQDPDAVFDLRAIFQPSHRDLAIETMPTLLWPRKGRHGLRDYEKVFSAQIKPGRTAPDIFDLRGVDRTQGALVVVRPDQYIALVLPLAAHAQLAAFFAGFMRPAA</sequence>
<evidence type="ECO:0000256" key="1">
    <source>
        <dbReference type="ARBA" id="ARBA00001974"/>
    </source>
</evidence>
<evidence type="ECO:0000313" key="9">
    <source>
        <dbReference type="EMBL" id="QBK05067.1"/>
    </source>
</evidence>
<dbReference type="PANTHER" id="PTHR43004">
    <property type="entry name" value="TRK SYSTEM POTASSIUM UPTAKE PROTEIN"/>
    <property type="match status" value="1"/>
</dbReference>
<organism evidence="9 10">
    <name type="scientific">Hylemonella gracilis</name>
    <dbReference type="NCBI Taxonomy" id="80880"/>
    <lineage>
        <taxon>Bacteria</taxon>
        <taxon>Pseudomonadati</taxon>
        <taxon>Pseudomonadota</taxon>
        <taxon>Betaproteobacteria</taxon>
        <taxon>Burkholderiales</taxon>
        <taxon>Comamonadaceae</taxon>
        <taxon>Hylemonella</taxon>
    </lineage>
</organism>
<reference evidence="9 10" key="1">
    <citation type="submission" date="2018-07" db="EMBL/GenBank/DDBJ databases">
        <title>Exploring interactions and the metabolic potential of the ultra-small soil bacteria Hylemonella gracilis.</title>
        <authorList>
            <person name="Tyc O."/>
            <person name="Kulkarni P."/>
            <person name="Gawehns F."/>
            <person name="Hundscheid M."/>
            <person name="Zweers H."/>
            <person name="Garbeva P."/>
        </authorList>
    </citation>
    <scope>NUCLEOTIDE SEQUENCE [LARGE SCALE GENOMIC DNA]</scope>
    <source>
        <strain evidence="9 10">NS1</strain>
    </source>
</reference>
<dbReference type="KEGG" id="hgr:DW355_10060"/>
<dbReference type="OrthoDB" id="3443359at2"/>
<dbReference type="Gene3D" id="3.40.30.20">
    <property type="match status" value="1"/>
</dbReference>
<feature type="domain" description="Phenol hydroxylase-like C-terminal dimerisation" evidence="8">
    <location>
        <begin position="456"/>
        <end position="650"/>
    </location>
</feature>
<feature type="compositionally biased region" description="Gly residues" evidence="6">
    <location>
        <begin position="425"/>
        <end position="435"/>
    </location>
</feature>
<accession>A0A4P6ULW1</accession>
<feature type="domain" description="FAD-binding" evidence="7">
    <location>
        <begin position="33"/>
        <end position="404"/>
    </location>
</feature>
<comment type="similarity">
    <text evidence="2">Belongs to the PheA/TfdB FAD monooxygenase family.</text>
</comment>
<evidence type="ECO:0000256" key="2">
    <source>
        <dbReference type="ARBA" id="ARBA00007801"/>
    </source>
</evidence>
<evidence type="ECO:0000256" key="6">
    <source>
        <dbReference type="SAM" id="MobiDB-lite"/>
    </source>
</evidence>
<dbReference type="Proteomes" id="UP000292939">
    <property type="component" value="Chromosome"/>
</dbReference>
<evidence type="ECO:0000259" key="7">
    <source>
        <dbReference type="Pfam" id="PF01494"/>
    </source>
</evidence>
<evidence type="ECO:0000256" key="5">
    <source>
        <dbReference type="ARBA" id="ARBA00023002"/>
    </source>
</evidence>
<evidence type="ECO:0000256" key="3">
    <source>
        <dbReference type="ARBA" id="ARBA00022630"/>
    </source>
</evidence>
<keyword evidence="4" id="KW-0274">FAD</keyword>
<name>A0A4P6ULW1_9BURK</name>
<dbReference type="Gene3D" id="3.30.9.10">
    <property type="entry name" value="D-Amino Acid Oxidase, subunit A, domain 2"/>
    <property type="match status" value="1"/>
</dbReference>
<dbReference type="PRINTS" id="PR00420">
    <property type="entry name" value="RNGMNOXGNASE"/>
</dbReference>
<keyword evidence="9" id="KW-0503">Monooxygenase</keyword>
<dbReference type="SUPFAM" id="SSF52833">
    <property type="entry name" value="Thioredoxin-like"/>
    <property type="match status" value="1"/>
</dbReference>
<dbReference type="SUPFAM" id="SSF51905">
    <property type="entry name" value="FAD/NAD(P)-binding domain"/>
    <property type="match status" value="1"/>
</dbReference>
<dbReference type="InterPro" id="IPR002938">
    <property type="entry name" value="FAD-bd"/>
</dbReference>
<keyword evidence="5" id="KW-0560">Oxidoreductase</keyword>
<dbReference type="EMBL" id="CP031395">
    <property type="protein sequence ID" value="QBK05067.1"/>
    <property type="molecule type" value="Genomic_DNA"/>
</dbReference>
<dbReference type="InterPro" id="IPR038220">
    <property type="entry name" value="PHOX_C_sf"/>
</dbReference>
<dbReference type="InterPro" id="IPR012941">
    <property type="entry name" value="Phe_hydrox_C_dim_dom"/>
</dbReference>
<dbReference type="Pfam" id="PF07976">
    <property type="entry name" value="Phe_hydrox_dim"/>
    <property type="match status" value="1"/>
</dbReference>
<dbReference type="GO" id="GO:0016709">
    <property type="term" value="F:oxidoreductase activity, acting on paired donors, with incorporation or reduction of molecular oxygen, NAD(P)H as one donor, and incorporation of one atom of oxygen"/>
    <property type="evidence" value="ECO:0007669"/>
    <property type="project" value="UniProtKB-ARBA"/>
</dbReference>
<protein>
    <submittedName>
        <fullName evidence="9">3-hydroxybenzoate 4-monooxygenase</fullName>
    </submittedName>
</protein>
<dbReference type="SUPFAM" id="SSF54373">
    <property type="entry name" value="FAD-linked reductases, C-terminal domain"/>
    <property type="match status" value="1"/>
</dbReference>